<dbReference type="EMBL" id="LAYC01000001">
    <property type="protein sequence ID" value="KYK61488.1"/>
    <property type="molecule type" value="Genomic_DNA"/>
</dbReference>
<dbReference type="Proteomes" id="UP000076580">
    <property type="component" value="Chromosome 01"/>
</dbReference>
<evidence type="ECO:0000313" key="2">
    <source>
        <dbReference type="EMBL" id="KYK61488.1"/>
    </source>
</evidence>
<feature type="region of interest" description="Disordered" evidence="1">
    <location>
        <begin position="1"/>
        <end position="36"/>
    </location>
</feature>
<gene>
    <name evidence="2" type="ORF">DCS_02630</name>
</gene>
<organism evidence="2 3">
    <name type="scientific">Drechmeria coniospora</name>
    <name type="common">Nematophagous fungus</name>
    <name type="synonym">Meria coniospora</name>
    <dbReference type="NCBI Taxonomy" id="98403"/>
    <lineage>
        <taxon>Eukaryota</taxon>
        <taxon>Fungi</taxon>
        <taxon>Dikarya</taxon>
        <taxon>Ascomycota</taxon>
        <taxon>Pezizomycotina</taxon>
        <taxon>Sordariomycetes</taxon>
        <taxon>Hypocreomycetidae</taxon>
        <taxon>Hypocreales</taxon>
        <taxon>Ophiocordycipitaceae</taxon>
        <taxon>Drechmeria</taxon>
    </lineage>
</organism>
<sequence>MSSPSVTPRSQAVRPSVSSSSPAPPCRPRRHLRREPFPFSSLMPSFRANLSSTSLVPSTAEGRPIPVDDSTAEHCTSALREINHHYPSRHRYAKSTGAQSSTYSEPVIVRSYHPPVSGRPASTARTSTVRATVSGSDPFAPRSPFASKLASARHGILSTMAGARAKKSSAANDGPDAWLPPVEAFRFKSFMAGIEVHAGGGDINADLDRIAEICARSRYSLSNQYEVHYSPHGPGTSLADTEQQSRGIQGPTLLVVSTDDDRTVGRRGARRQPARRNSRAMGKLETIMSSSRSSDEGRSRQKSASEIADEIRGRASRKESGNTSPVASSRSTFDEASSQTGEAATRNHNRRPSASLAFIDSTRQNPRSGETTSSPRTPTAGLVSDPALPQESLSQLELRTGTAAGDVKEMTPTAGGTKAPGTVSTVVDTVSATGLLASLSGWVPWASSTQQWGRAEGSLRHLLRTGTKGNAVAVAGLDK</sequence>
<name>A0A151GWL5_DRECN</name>
<proteinExistence type="predicted"/>
<keyword evidence="3" id="KW-1185">Reference proteome</keyword>
<evidence type="ECO:0000313" key="3">
    <source>
        <dbReference type="Proteomes" id="UP000076580"/>
    </source>
</evidence>
<feature type="compositionally biased region" description="Basic and acidic residues" evidence="1">
    <location>
        <begin position="309"/>
        <end position="320"/>
    </location>
</feature>
<feature type="compositionally biased region" description="Polar residues" evidence="1">
    <location>
        <begin position="238"/>
        <end position="247"/>
    </location>
</feature>
<accession>A0A151GWL5</accession>
<feature type="compositionally biased region" description="Basic residues" evidence="1">
    <location>
        <begin position="265"/>
        <end position="278"/>
    </location>
</feature>
<feature type="region of interest" description="Disordered" evidence="1">
    <location>
        <begin position="226"/>
        <end position="390"/>
    </location>
</feature>
<reference evidence="2 3" key="1">
    <citation type="journal article" date="2016" name="Sci. Rep.">
        <title>Insights into Adaptations to a Near-Obligate Nematode Endoparasitic Lifestyle from the Finished Genome of Drechmeria coniospora.</title>
        <authorList>
            <person name="Zhang L."/>
            <person name="Zhou Z."/>
            <person name="Guo Q."/>
            <person name="Fokkens L."/>
            <person name="Miskei M."/>
            <person name="Pocsi I."/>
            <person name="Zhang W."/>
            <person name="Chen M."/>
            <person name="Wang L."/>
            <person name="Sun Y."/>
            <person name="Donzelli B.G."/>
            <person name="Gibson D.M."/>
            <person name="Nelson D.R."/>
            <person name="Luo J.G."/>
            <person name="Rep M."/>
            <person name="Liu H."/>
            <person name="Yang S."/>
            <person name="Wang J."/>
            <person name="Krasnoff S.B."/>
            <person name="Xu Y."/>
            <person name="Molnar I."/>
            <person name="Lin M."/>
        </authorList>
    </citation>
    <scope>NUCLEOTIDE SEQUENCE [LARGE SCALE GENOMIC DNA]</scope>
    <source>
        <strain evidence="2 3">ARSEF 6962</strain>
    </source>
</reference>
<dbReference type="InParanoid" id="A0A151GWL5"/>
<feature type="compositionally biased region" description="Polar residues" evidence="1">
    <location>
        <begin position="321"/>
        <end position="342"/>
    </location>
</feature>
<comment type="caution">
    <text evidence="2">The sequence shown here is derived from an EMBL/GenBank/DDBJ whole genome shotgun (WGS) entry which is preliminary data.</text>
</comment>
<dbReference type="STRING" id="98403.A0A151GWL5"/>
<protein>
    <submittedName>
        <fullName evidence="2">Uncharacterized protein</fullName>
    </submittedName>
</protein>
<dbReference type="GeneID" id="63715273"/>
<dbReference type="RefSeq" id="XP_040660840.1">
    <property type="nucleotide sequence ID" value="XM_040799957.1"/>
</dbReference>
<feature type="compositionally biased region" description="Low complexity" evidence="1">
    <location>
        <begin position="8"/>
        <end position="21"/>
    </location>
</feature>
<dbReference type="AlphaFoldDB" id="A0A151GWL5"/>
<dbReference type="OrthoDB" id="5339332at2759"/>
<evidence type="ECO:0000256" key="1">
    <source>
        <dbReference type="SAM" id="MobiDB-lite"/>
    </source>
</evidence>
<feature type="compositionally biased region" description="Polar residues" evidence="1">
    <location>
        <begin position="361"/>
        <end position="377"/>
    </location>
</feature>